<evidence type="ECO:0000259" key="6">
    <source>
        <dbReference type="Pfam" id="PF03931"/>
    </source>
</evidence>
<dbReference type="SUPFAM" id="SSF81382">
    <property type="entry name" value="Skp1 dimerisation domain-like"/>
    <property type="match status" value="1"/>
</dbReference>
<dbReference type="GO" id="GO:0009867">
    <property type="term" value="P:jasmonic acid mediated signaling pathway"/>
    <property type="evidence" value="ECO:0007669"/>
    <property type="project" value="UniProtKB-ARBA"/>
</dbReference>
<dbReference type="InterPro" id="IPR016072">
    <property type="entry name" value="Skp1_comp_dimer"/>
</dbReference>
<dbReference type="InterPro" id="IPR011333">
    <property type="entry name" value="SKP1/BTB/POZ_sf"/>
</dbReference>
<dbReference type="AlphaFoldDB" id="A0A3L6TC09"/>
<organism evidence="7 8">
    <name type="scientific">Panicum miliaceum</name>
    <name type="common">Proso millet</name>
    <name type="synonym">Broomcorn millet</name>
    <dbReference type="NCBI Taxonomy" id="4540"/>
    <lineage>
        <taxon>Eukaryota</taxon>
        <taxon>Viridiplantae</taxon>
        <taxon>Streptophyta</taxon>
        <taxon>Embryophyta</taxon>
        <taxon>Tracheophyta</taxon>
        <taxon>Spermatophyta</taxon>
        <taxon>Magnoliopsida</taxon>
        <taxon>Liliopsida</taxon>
        <taxon>Poales</taxon>
        <taxon>Poaceae</taxon>
        <taxon>PACMAD clade</taxon>
        <taxon>Panicoideae</taxon>
        <taxon>Panicodae</taxon>
        <taxon>Paniceae</taxon>
        <taxon>Panicinae</taxon>
        <taxon>Panicum</taxon>
        <taxon>Panicum sect. Panicum</taxon>
    </lineage>
</organism>
<feature type="region of interest" description="Disordered" evidence="4">
    <location>
        <begin position="1"/>
        <end position="25"/>
    </location>
</feature>
<dbReference type="SUPFAM" id="SSF54695">
    <property type="entry name" value="POZ domain"/>
    <property type="match status" value="1"/>
</dbReference>
<accession>A0A3L6TC09</accession>
<reference evidence="8" key="1">
    <citation type="journal article" date="2019" name="Nat. Commun.">
        <title>The genome of broomcorn millet.</title>
        <authorList>
            <person name="Zou C."/>
            <person name="Miki D."/>
            <person name="Li D."/>
            <person name="Tang Q."/>
            <person name="Xiao L."/>
            <person name="Rajput S."/>
            <person name="Deng P."/>
            <person name="Jia W."/>
            <person name="Huang R."/>
            <person name="Zhang M."/>
            <person name="Sun Y."/>
            <person name="Hu J."/>
            <person name="Fu X."/>
            <person name="Schnable P.S."/>
            <person name="Li F."/>
            <person name="Zhang H."/>
            <person name="Feng B."/>
            <person name="Zhu X."/>
            <person name="Liu R."/>
            <person name="Schnable J.C."/>
            <person name="Zhu J.-K."/>
            <person name="Zhang H."/>
        </authorList>
    </citation>
    <scope>NUCLEOTIDE SEQUENCE [LARGE SCALE GENOMIC DNA]</scope>
</reference>
<feature type="region of interest" description="Disordered" evidence="4">
    <location>
        <begin position="238"/>
        <end position="257"/>
    </location>
</feature>
<dbReference type="PANTHER" id="PTHR11165">
    <property type="entry name" value="SKP1"/>
    <property type="match status" value="1"/>
</dbReference>
<dbReference type="GO" id="GO:0016567">
    <property type="term" value="P:protein ubiquitination"/>
    <property type="evidence" value="ECO:0007669"/>
    <property type="project" value="UniProtKB-UniPathway"/>
</dbReference>
<keyword evidence="8" id="KW-1185">Reference proteome</keyword>
<evidence type="ECO:0000256" key="2">
    <source>
        <dbReference type="ARBA" id="ARBA00009993"/>
    </source>
</evidence>
<evidence type="ECO:0000256" key="4">
    <source>
        <dbReference type="SAM" id="MobiDB-lite"/>
    </source>
</evidence>
<sequence>MLGQGALRREPFPSCQSPFGAGEPRRACASWPRALLATGGYRGGEGGEAEEGAAAVDKEQGATAAASEAAGEEAVFSFSAAAAAGKKIPLVSSEGRPFKVSEEEAARLSTVLADMIDNGCAGGNIPLPNVTARALVTVIKYCDKNAAAAAKPDSDHGAAEGSSSSVNTAASEKTLAEWDSKLVDNLTLDALYDLLLASNFLDIKGLLGAASQKVADMIKSKTPSQVRTIFGITNDFTPEEEEEIRKENPWAYEDEEP</sequence>
<dbReference type="Pfam" id="PF03931">
    <property type="entry name" value="Skp1_POZ"/>
    <property type="match status" value="1"/>
</dbReference>
<evidence type="ECO:0008006" key="9">
    <source>
        <dbReference type="Google" id="ProtNLM"/>
    </source>
</evidence>
<dbReference type="EMBL" id="PQIB02000002">
    <property type="protein sequence ID" value="RLN34833.1"/>
    <property type="molecule type" value="Genomic_DNA"/>
</dbReference>
<protein>
    <recommendedName>
        <fullName evidence="9">SKP1-like protein 1A</fullName>
    </recommendedName>
</protein>
<evidence type="ECO:0000313" key="8">
    <source>
        <dbReference type="Proteomes" id="UP000275267"/>
    </source>
</evidence>
<proteinExistence type="inferred from homology"/>
<dbReference type="OrthoDB" id="692333at2759"/>
<dbReference type="InterPro" id="IPR016897">
    <property type="entry name" value="SKP1"/>
</dbReference>
<gene>
    <name evidence="7" type="ORF">C2845_PM03G13350</name>
</gene>
<evidence type="ECO:0000259" key="5">
    <source>
        <dbReference type="Pfam" id="PF01466"/>
    </source>
</evidence>
<evidence type="ECO:0000256" key="1">
    <source>
        <dbReference type="ARBA" id="ARBA00004906"/>
    </source>
</evidence>
<dbReference type="Gene3D" id="3.30.710.10">
    <property type="entry name" value="Potassium Channel Kv1.1, Chain A"/>
    <property type="match status" value="1"/>
</dbReference>
<keyword evidence="3" id="KW-0833">Ubl conjugation pathway</keyword>
<feature type="domain" description="SKP1 component POZ" evidence="6">
    <location>
        <begin position="86"/>
        <end position="145"/>
    </location>
</feature>
<comment type="caution">
    <text evidence="7">The sequence shown here is derived from an EMBL/GenBank/DDBJ whole genome shotgun (WGS) entry which is preliminary data.</text>
</comment>
<dbReference type="UniPathway" id="UPA00143"/>
<dbReference type="Proteomes" id="UP000275267">
    <property type="component" value="Unassembled WGS sequence"/>
</dbReference>
<dbReference type="GO" id="GO:0006511">
    <property type="term" value="P:ubiquitin-dependent protein catabolic process"/>
    <property type="evidence" value="ECO:0007669"/>
    <property type="project" value="InterPro"/>
</dbReference>
<feature type="domain" description="SKP1 component dimerisation" evidence="5">
    <location>
        <begin position="204"/>
        <end position="251"/>
    </location>
</feature>
<dbReference type="SMART" id="SM00512">
    <property type="entry name" value="Skp1"/>
    <property type="match status" value="1"/>
</dbReference>
<dbReference type="STRING" id="4540.A0A3L6TC09"/>
<evidence type="ECO:0000313" key="7">
    <source>
        <dbReference type="EMBL" id="RLN34833.1"/>
    </source>
</evidence>
<dbReference type="Pfam" id="PF01466">
    <property type="entry name" value="Skp1"/>
    <property type="match status" value="1"/>
</dbReference>
<name>A0A3L6TC09_PANMI</name>
<dbReference type="InterPro" id="IPR036296">
    <property type="entry name" value="SKP1-like_dim_sf"/>
</dbReference>
<dbReference type="InterPro" id="IPR016073">
    <property type="entry name" value="Skp1_comp_POZ"/>
</dbReference>
<comment type="similarity">
    <text evidence="2">Belongs to the SKP1 family.</text>
</comment>
<evidence type="ECO:0000256" key="3">
    <source>
        <dbReference type="ARBA" id="ARBA00022786"/>
    </source>
</evidence>
<comment type="pathway">
    <text evidence="1">Protein modification; protein ubiquitination.</text>
</comment>
<dbReference type="InterPro" id="IPR001232">
    <property type="entry name" value="SKP1-like"/>
</dbReference>